<dbReference type="SMART" id="SM00316">
    <property type="entry name" value="S1"/>
    <property type="match status" value="1"/>
</dbReference>
<feature type="binding site" evidence="2">
    <location>
        <position position="151"/>
    </location>
    <ligand>
        <name>Zn(2+)</name>
        <dbReference type="ChEBI" id="CHEBI:29105"/>
    </ligand>
</feature>
<dbReference type="SUPFAM" id="SSF110324">
    <property type="entry name" value="Ribosomal L27 protein-like"/>
    <property type="match status" value="1"/>
</dbReference>
<dbReference type="Gene3D" id="2.20.70.10">
    <property type="match status" value="1"/>
</dbReference>
<dbReference type="HAMAP" id="MF_00975">
    <property type="entry name" value="Exosome_Csl4"/>
    <property type="match status" value="1"/>
</dbReference>
<dbReference type="Gene3D" id="2.40.50.100">
    <property type="match status" value="1"/>
</dbReference>
<evidence type="ECO:0000256" key="2">
    <source>
        <dbReference type="HAMAP-Rule" id="MF_00975"/>
    </source>
</evidence>
<comment type="subcellular location">
    <subcellularLocation>
        <location evidence="2">Cytoplasm</location>
    </subcellularLocation>
</comment>
<dbReference type="InterPro" id="IPR003029">
    <property type="entry name" value="S1_domain"/>
</dbReference>
<dbReference type="InterPro" id="IPR030850">
    <property type="entry name" value="Exosome_Csl4_arc"/>
</dbReference>
<keyword evidence="5" id="KW-1185">Reference proteome</keyword>
<keyword evidence="2" id="KW-0963">Cytoplasm</keyword>
<dbReference type="InterPro" id="IPR025721">
    <property type="entry name" value="Exosome_cplx_N_dom"/>
</dbReference>
<keyword evidence="2" id="KW-0479">Metal-binding</keyword>
<comment type="subunit">
    <text evidence="2">Component of the archaeal exosome complex. Forms a trimer of Rrp4 and/or Csl4 subunits. The trimer associates with an hexameric ring-like arrangement composed of 3 Rrp41-Rrp42 heterodimers. Interacts with DnaG.</text>
</comment>
<name>A0ABD4Z823_9CREN</name>
<dbReference type="GO" id="GO:0008270">
    <property type="term" value="F:zinc ion binding"/>
    <property type="evidence" value="ECO:0007669"/>
    <property type="project" value="UniProtKB-UniRule"/>
</dbReference>
<dbReference type="AlphaFoldDB" id="A0ABD4Z823"/>
<dbReference type="InterPro" id="IPR012340">
    <property type="entry name" value="NA-bd_OB-fold"/>
</dbReference>
<dbReference type="GO" id="GO:0005737">
    <property type="term" value="C:cytoplasm"/>
    <property type="evidence" value="ECO:0007669"/>
    <property type="project" value="UniProtKB-SubCell"/>
</dbReference>
<keyword evidence="1 2" id="KW-0271">Exosome</keyword>
<evidence type="ECO:0000256" key="1">
    <source>
        <dbReference type="ARBA" id="ARBA00022835"/>
    </source>
</evidence>
<proteinExistence type="inferred from homology"/>
<dbReference type="EMBL" id="JASNVW010000009">
    <property type="protein sequence ID" value="MDK6029496.1"/>
    <property type="molecule type" value="Genomic_DNA"/>
</dbReference>
<comment type="caution">
    <text evidence="4">The sequence shown here is derived from an EMBL/GenBank/DDBJ whole genome shotgun (WGS) entry which is preliminary data.</text>
</comment>
<reference evidence="4 5" key="1">
    <citation type="submission" date="2023-05" db="EMBL/GenBank/DDBJ databases">
        <title>A new hyperthermophilic archaea 'Ignisphaera cupida' sp. nov. and description of the family 'Ignisphaeraceae' fam. nov.</title>
        <authorList>
            <person name="Podosokorskaya O.A."/>
            <person name="Elcheninov A.G."/>
            <person name="Klukina A."/>
            <person name="Merkel A.Y."/>
        </authorList>
    </citation>
    <scope>NUCLEOTIDE SEQUENCE [LARGE SCALE GENOMIC DNA]</scope>
    <source>
        <strain evidence="4 5">4213-co</strain>
    </source>
</reference>
<feature type="binding site" evidence="2">
    <location>
        <position position="172"/>
    </location>
    <ligand>
        <name>Zn(2+)</name>
        <dbReference type="ChEBI" id="CHEBI:29105"/>
    </ligand>
</feature>
<protein>
    <recommendedName>
        <fullName evidence="2">Exosome complex component Csl4</fullName>
    </recommendedName>
</protein>
<dbReference type="PROSITE" id="PS50126">
    <property type="entry name" value="S1"/>
    <property type="match status" value="1"/>
</dbReference>
<dbReference type="PANTHER" id="PTHR12686:SF8">
    <property type="entry name" value="EXOSOME COMPLEX COMPONENT CSL4"/>
    <property type="match status" value="1"/>
</dbReference>
<feature type="domain" description="S1 motif" evidence="3">
    <location>
        <begin position="65"/>
        <end position="130"/>
    </location>
</feature>
<feature type="binding site" evidence="2">
    <location>
        <position position="154"/>
    </location>
    <ligand>
        <name>Zn(2+)</name>
        <dbReference type="ChEBI" id="CHEBI:29105"/>
    </ligand>
</feature>
<evidence type="ECO:0000313" key="5">
    <source>
        <dbReference type="Proteomes" id="UP001529235"/>
    </source>
</evidence>
<dbReference type="PANTHER" id="PTHR12686">
    <property type="entry name" value="3'-5' EXORIBONUCLEASE CSL4-RELATED"/>
    <property type="match status" value="1"/>
</dbReference>
<evidence type="ECO:0000259" key="3">
    <source>
        <dbReference type="PROSITE" id="PS50126"/>
    </source>
</evidence>
<accession>A0ABD4Z823</accession>
<sequence>MSKDNKKIVVPGEFLCAEEEFIPYTNTYVEDGVVRATVIGKPIFDFINRRVYVKPVKDVKMPKNGDVVIGVVKQMRDEIAVIKLLGYDINKVFKHEFKGVLHVSQASNSRIQSLYEAVRLGDVVRVKILNSYIPYLVTMKDTKLGVIAAYCSKCGAPLIKEKDKEVLKCSNCGNIETRKIVPDYAFASRR</sequence>
<dbReference type="GO" id="GO:0000178">
    <property type="term" value="C:exosome (RNase complex)"/>
    <property type="evidence" value="ECO:0007669"/>
    <property type="project" value="UniProtKB-KW"/>
</dbReference>
<dbReference type="Proteomes" id="UP001529235">
    <property type="component" value="Unassembled WGS sequence"/>
</dbReference>
<dbReference type="GO" id="GO:0006401">
    <property type="term" value="P:RNA catabolic process"/>
    <property type="evidence" value="ECO:0007669"/>
    <property type="project" value="UniProtKB-UniRule"/>
</dbReference>
<dbReference type="Gene3D" id="2.40.50.140">
    <property type="entry name" value="Nucleic acid-binding proteins"/>
    <property type="match status" value="1"/>
</dbReference>
<comment type="function">
    <text evidence="2">Non-catalytic component of the exosome, which is a complex involved in RNA degradation. Increases the RNA binding and the efficiency of RNA degradation. Helpful for the interaction of the exosome with A-poor RNAs.</text>
</comment>
<feature type="binding site" evidence="2">
    <location>
        <position position="169"/>
    </location>
    <ligand>
        <name>Zn(2+)</name>
        <dbReference type="ChEBI" id="CHEBI:29105"/>
    </ligand>
</feature>
<evidence type="ECO:0000313" key="4">
    <source>
        <dbReference type="EMBL" id="MDK6029496.1"/>
    </source>
</evidence>
<gene>
    <name evidence="2" type="primary">csl4</name>
    <name evidence="4" type="ORF">QPL79_08980</name>
</gene>
<dbReference type="InterPro" id="IPR039771">
    <property type="entry name" value="Csl4"/>
</dbReference>
<dbReference type="RefSeq" id="WP_285274483.1">
    <property type="nucleotide sequence ID" value="NZ_JASNVW010000009.1"/>
</dbReference>
<dbReference type="SUPFAM" id="SSF50249">
    <property type="entry name" value="Nucleic acid-binding proteins"/>
    <property type="match status" value="1"/>
</dbReference>
<dbReference type="NCBIfam" id="NF034126">
    <property type="entry name" value="PRK09521.1"/>
    <property type="match status" value="1"/>
</dbReference>
<comment type="similarity">
    <text evidence="2">Belongs to the CSL4 family.</text>
</comment>
<keyword evidence="2" id="KW-0862">Zinc</keyword>
<dbReference type="Pfam" id="PF14382">
    <property type="entry name" value="ECR1_N"/>
    <property type="match status" value="1"/>
</dbReference>
<organism evidence="4 5">
    <name type="scientific">Ignisphaera cupida</name>
    <dbReference type="NCBI Taxonomy" id="3050454"/>
    <lineage>
        <taxon>Archaea</taxon>
        <taxon>Thermoproteota</taxon>
        <taxon>Thermoprotei</taxon>
        <taxon>Desulfurococcales</taxon>
        <taxon>Desulfurococcaceae</taxon>
        <taxon>Ignisphaera</taxon>
    </lineage>
</organism>